<dbReference type="NCBIfam" id="TIGR01549">
    <property type="entry name" value="HAD-SF-IA-v1"/>
    <property type="match status" value="1"/>
</dbReference>
<dbReference type="InterPro" id="IPR023198">
    <property type="entry name" value="PGP-like_dom2"/>
</dbReference>
<name>A0A2N7ARQ8_9LACO</name>
<organism evidence="1 2">
    <name type="scientific">Companilactobacillus nuruki</name>
    <dbReference type="NCBI Taxonomy" id="1993540"/>
    <lineage>
        <taxon>Bacteria</taxon>
        <taxon>Bacillati</taxon>
        <taxon>Bacillota</taxon>
        <taxon>Bacilli</taxon>
        <taxon>Lactobacillales</taxon>
        <taxon>Lactobacillaceae</taxon>
        <taxon>Companilactobacillus</taxon>
    </lineage>
</organism>
<dbReference type="InterPro" id="IPR050155">
    <property type="entry name" value="HAD-like_hydrolase_sf"/>
</dbReference>
<dbReference type="InterPro" id="IPR041492">
    <property type="entry name" value="HAD_2"/>
</dbReference>
<accession>A0A2N7ARQ8</accession>
<evidence type="ECO:0000313" key="2">
    <source>
        <dbReference type="Proteomes" id="UP000235649"/>
    </source>
</evidence>
<dbReference type="Proteomes" id="UP000235649">
    <property type="component" value="Unassembled WGS sequence"/>
</dbReference>
<dbReference type="PANTHER" id="PTHR43434:SF26">
    <property type="entry name" value="PYROPHOSPHATASE PPAX"/>
    <property type="match status" value="1"/>
</dbReference>
<keyword evidence="2" id="KW-1185">Reference proteome</keyword>
<dbReference type="AlphaFoldDB" id="A0A2N7ARQ8"/>
<comment type="caution">
    <text evidence="1">The sequence shown here is derived from an EMBL/GenBank/DDBJ whole genome shotgun (WGS) entry which is preliminary data.</text>
</comment>
<dbReference type="RefSeq" id="WP_102196829.1">
    <property type="nucleotide sequence ID" value="NZ_NIPR01000052.1"/>
</dbReference>
<dbReference type="SUPFAM" id="SSF56784">
    <property type="entry name" value="HAD-like"/>
    <property type="match status" value="1"/>
</dbReference>
<protein>
    <submittedName>
        <fullName evidence="1">Inorganic diphosphatase</fullName>
    </submittedName>
</protein>
<dbReference type="GO" id="GO:0005829">
    <property type="term" value="C:cytosol"/>
    <property type="evidence" value="ECO:0007669"/>
    <property type="project" value="TreeGrafter"/>
</dbReference>
<proteinExistence type="predicted"/>
<dbReference type="SFLD" id="SFLDG01129">
    <property type="entry name" value="C1.5:_HAD__Beta-PGM__Phosphata"/>
    <property type="match status" value="1"/>
</dbReference>
<dbReference type="Gene3D" id="3.40.50.1000">
    <property type="entry name" value="HAD superfamily/HAD-like"/>
    <property type="match status" value="1"/>
</dbReference>
<reference evidence="1 2" key="1">
    <citation type="submission" date="2017-05" db="EMBL/GenBank/DDBJ databases">
        <title>Lactobacillus nurukis nov., sp. nov., isolated from nuruk.</title>
        <authorList>
            <person name="Kim S.-J."/>
        </authorList>
    </citation>
    <scope>NUCLEOTIDE SEQUENCE [LARGE SCALE GENOMIC DNA]</scope>
    <source>
        <strain evidence="1 2">SYF10-1a</strain>
    </source>
</reference>
<dbReference type="Gene3D" id="1.10.150.240">
    <property type="entry name" value="Putative phosphatase, domain 2"/>
    <property type="match status" value="1"/>
</dbReference>
<evidence type="ECO:0000313" key="1">
    <source>
        <dbReference type="EMBL" id="PMD68034.1"/>
    </source>
</evidence>
<gene>
    <name evidence="1" type="ORF">CBP76_10515</name>
</gene>
<dbReference type="InterPro" id="IPR036412">
    <property type="entry name" value="HAD-like_sf"/>
</dbReference>
<dbReference type="EMBL" id="NIPR01000052">
    <property type="protein sequence ID" value="PMD68034.1"/>
    <property type="molecule type" value="Genomic_DNA"/>
</dbReference>
<dbReference type="PANTHER" id="PTHR43434">
    <property type="entry name" value="PHOSPHOGLYCOLATE PHOSPHATASE"/>
    <property type="match status" value="1"/>
</dbReference>
<dbReference type="SFLD" id="SFLDS00003">
    <property type="entry name" value="Haloacid_Dehalogenase"/>
    <property type="match status" value="1"/>
</dbReference>
<dbReference type="SFLD" id="SFLDG01135">
    <property type="entry name" value="C1.5.6:_HAD__Beta-PGM__Phospha"/>
    <property type="match status" value="1"/>
</dbReference>
<sequence length="208" mass="23842">MGKTILFDVDGTLIDTEKTIIKSWQKTLKTVFNITPPAEDLFYVLGIPGTKAVKKYSTSSKQDQLLLDLWEENDHEMFHYSELFKNIEQILKKLKSKNIQLGIVTSRTDKEMQLVLDNFPIQEYFDTFITASKTKLHKPNPEPILKAIDTLNISPQNTLYVGDSIYDFQCARNAKVDFALAGWGAKDNPEFSKVDYFLKQPSELVKII</sequence>
<dbReference type="OrthoDB" id="9792518at2"/>
<dbReference type="InterPro" id="IPR006439">
    <property type="entry name" value="HAD-SF_hydro_IA"/>
</dbReference>
<dbReference type="Pfam" id="PF13419">
    <property type="entry name" value="HAD_2"/>
    <property type="match status" value="1"/>
</dbReference>
<dbReference type="GO" id="GO:0008967">
    <property type="term" value="F:phosphoglycolate phosphatase activity"/>
    <property type="evidence" value="ECO:0007669"/>
    <property type="project" value="TreeGrafter"/>
</dbReference>
<dbReference type="GO" id="GO:0006281">
    <property type="term" value="P:DNA repair"/>
    <property type="evidence" value="ECO:0007669"/>
    <property type="project" value="TreeGrafter"/>
</dbReference>
<dbReference type="PRINTS" id="PR00413">
    <property type="entry name" value="HADHALOGNASE"/>
</dbReference>
<dbReference type="InterPro" id="IPR023214">
    <property type="entry name" value="HAD_sf"/>
</dbReference>